<organism evidence="2 3">
    <name type="scientific">Rhizophlyctis rosea</name>
    <dbReference type="NCBI Taxonomy" id="64517"/>
    <lineage>
        <taxon>Eukaryota</taxon>
        <taxon>Fungi</taxon>
        <taxon>Fungi incertae sedis</taxon>
        <taxon>Chytridiomycota</taxon>
        <taxon>Chytridiomycota incertae sedis</taxon>
        <taxon>Chytridiomycetes</taxon>
        <taxon>Rhizophlyctidales</taxon>
        <taxon>Rhizophlyctidaceae</taxon>
        <taxon>Rhizophlyctis</taxon>
    </lineage>
</organism>
<accession>A0AAD5X6W2</accession>
<feature type="compositionally biased region" description="Low complexity" evidence="1">
    <location>
        <begin position="269"/>
        <end position="290"/>
    </location>
</feature>
<feature type="region of interest" description="Disordered" evidence="1">
    <location>
        <begin position="256"/>
        <end position="297"/>
    </location>
</feature>
<feature type="compositionally biased region" description="Low complexity" evidence="1">
    <location>
        <begin position="105"/>
        <end position="147"/>
    </location>
</feature>
<sequence length="494" mass="52070">MGQPIPHYGRADRKPHSTATTDSTLHRVARVPARHTSTATTHGATATRSSALPISQLTNDTAGYTLTRTPRESAIIPTRRTTLSSSARFSLTDLVSRGPSHRARPSAASTSAAAAGATSQQSTEVRPTVASVSSATSPAPTTTNSANRRSPAQIAAIRHTITTSNRIQPSAGPSISNSAVPANTTNTSSSTRQANSTTPTSNATASPRRRRPNHSSSSSATLNELINGVERPVGGYTSSRMSADYLDGVFAEALRDAGGPTNSAPPLEGATNSAPPSSSSSTGQPPSASGNVHSSDQSAPFTFTAAQLGLRAVGLMPPTTSLTPYTHALLSQQSRSAPTTNNNDNSNEDFESERTSRRDNQHLLRSLLSDGVVSGDFTFSPPPPSTRENLRSLRAVSLVEDSDSDSDGDVSEGWDTRTVHIPLRRPLINSADPMDTDSDSDSEESHSSDYLSEHEDEAECDRDDERAADGDGEDVFGRLADRYAAFAESLRVMS</sequence>
<feature type="compositionally biased region" description="Basic and acidic residues" evidence="1">
    <location>
        <begin position="463"/>
        <end position="473"/>
    </location>
</feature>
<feature type="compositionally biased region" description="Basic and acidic residues" evidence="1">
    <location>
        <begin position="443"/>
        <end position="453"/>
    </location>
</feature>
<feature type="compositionally biased region" description="Polar residues" evidence="1">
    <location>
        <begin position="331"/>
        <end position="340"/>
    </location>
</feature>
<feature type="region of interest" description="Disordered" evidence="1">
    <location>
        <begin position="331"/>
        <end position="358"/>
    </location>
</feature>
<protein>
    <submittedName>
        <fullName evidence="2">Uncharacterized protein</fullName>
    </submittedName>
</protein>
<evidence type="ECO:0000313" key="2">
    <source>
        <dbReference type="EMBL" id="KAJ3053853.1"/>
    </source>
</evidence>
<dbReference type="Proteomes" id="UP001212841">
    <property type="component" value="Unassembled WGS sequence"/>
</dbReference>
<name>A0AAD5X6W2_9FUNG</name>
<proteinExistence type="predicted"/>
<dbReference type="AlphaFoldDB" id="A0AAD5X6W2"/>
<comment type="caution">
    <text evidence="2">The sequence shown here is derived from an EMBL/GenBank/DDBJ whole genome shotgun (WGS) entry which is preliminary data.</text>
</comment>
<keyword evidence="3" id="KW-1185">Reference proteome</keyword>
<feature type="region of interest" description="Disordered" evidence="1">
    <location>
        <begin position="1"/>
        <end position="50"/>
    </location>
</feature>
<feature type="compositionally biased region" description="Low complexity" evidence="1">
    <location>
        <begin position="34"/>
        <end position="50"/>
    </location>
</feature>
<feature type="compositionally biased region" description="Polar residues" evidence="1">
    <location>
        <begin position="163"/>
        <end position="193"/>
    </location>
</feature>
<reference evidence="2" key="1">
    <citation type="submission" date="2020-05" db="EMBL/GenBank/DDBJ databases">
        <title>Phylogenomic resolution of chytrid fungi.</title>
        <authorList>
            <person name="Stajich J.E."/>
            <person name="Amses K."/>
            <person name="Simmons R."/>
            <person name="Seto K."/>
            <person name="Myers J."/>
            <person name="Bonds A."/>
            <person name="Quandt C.A."/>
            <person name="Barry K."/>
            <person name="Liu P."/>
            <person name="Grigoriev I."/>
            <person name="Longcore J.E."/>
            <person name="James T.Y."/>
        </authorList>
    </citation>
    <scope>NUCLEOTIDE SEQUENCE</scope>
    <source>
        <strain evidence="2">JEL0318</strain>
    </source>
</reference>
<evidence type="ECO:0000256" key="1">
    <source>
        <dbReference type="SAM" id="MobiDB-lite"/>
    </source>
</evidence>
<feature type="region of interest" description="Disordered" evidence="1">
    <location>
        <begin position="96"/>
        <end position="151"/>
    </location>
</feature>
<gene>
    <name evidence="2" type="ORF">HK097_003225</name>
</gene>
<dbReference type="EMBL" id="JADGJD010000175">
    <property type="protein sequence ID" value="KAJ3053853.1"/>
    <property type="molecule type" value="Genomic_DNA"/>
</dbReference>
<evidence type="ECO:0000313" key="3">
    <source>
        <dbReference type="Proteomes" id="UP001212841"/>
    </source>
</evidence>
<feature type="region of interest" description="Disordered" evidence="1">
    <location>
        <begin position="163"/>
        <end position="226"/>
    </location>
</feature>
<feature type="region of interest" description="Disordered" evidence="1">
    <location>
        <begin position="425"/>
        <end position="473"/>
    </location>
</feature>
<feature type="non-terminal residue" evidence="2">
    <location>
        <position position="1"/>
    </location>
</feature>
<feature type="compositionally biased region" description="Low complexity" evidence="1">
    <location>
        <begin position="194"/>
        <end position="206"/>
    </location>
</feature>